<feature type="signal peptide" evidence="1">
    <location>
        <begin position="1"/>
        <end position="19"/>
    </location>
</feature>
<sequence>MKKLISLCVFAMVSNSVSAFESQDLNGIWCFYEQEGAGNTVEEKVTITLNDDGTYKWSDVFWKQDGTWSVADDKLIMSDVGSHKLVSVTADKVEMTRGSTMRMRKGACS</sequence>
<feature type="chain" id="PRO_5017459488" description="Extracellular endo-alpha-(1-&gt;5)-L-arabinanase C-terminal domain-containing protein" evidence="1">
    <location>
        <begin position="20"/>
        <end position="109"/>
    </location>
</feature>
<organism evidence="2 3">
    <name type="scientific">Arenicella xantha</name>
    <dbReference type="NCBI Taxonomy" id="644221"/>
    <lineage>
        <taxon>Bacteria</taxon>
        <taxon>Pseudomonadati</taxon>
        <taxon>Pseudomonadota</taxon>
        <taxon>Gammaproteobacteria</taxon>
        <taxon>Arenicellales</taxon>
        <taxon>Arenicellaceae</taxon>
        <taxon>Arenicella</taxon>
    </lineage>
</organism>
<name>A0A395JVR3_9GAMM</name>
<dbReference type="EMBL" id="QNRT01000001">
    <property type="protein sequence ID" value="RBP53658.1"/>
    <property type="molecule type" value="Genomic_DNA"/>
</dbReference>
<evidence type="ECO:0008006" key="4">
    <source>
        <dbReference type="Google" id="ProtNLM"/>
    </source>
</evidence>
<dbReference type="AlphaFoldDB" id="A0A395JVR3"/>
<dbReference type="InParanoid" id="A0A395JVR3"/>
<keyword evidence="1" id="KW-0732">Signal</keyword>
<gene>
    <name evidence="2" type="ORF">DFR28_1011045</name>
</gene>
<keyword evidence="3" id="KW-1185">Reference proteome</keyword>
<protein>
    <recommendedName>
        <fullName evidence="4">Extracellular endo-alpha-(1-&gt;5)-L-arabinanase C-terminal domain-containing protein</fullName>
    </recommendedName>
</protein>
<evidence type="ECO:0000313" key="2">
    <source>
        <dbReference type="EMBL" id="RBP53658.1"/>
    </source>
</evidence>
<dbReference type="OrthoDB" id="7063010at2"/>
<proteinExistence type="predicted"/>
<accession>A0A395JVR3</accession>
<evidence type="ECO:0000313" key="3">
    <source>
        <dbReference type="Proteomes" id="UP000253083"/>
    </source>
</evidence>
<evidence type="ECO:0000256" key="1">
    <source>
        <dbReference type="SAM" id="SignalP"/>
    </source>
</evidence>
<dbReference type="Proteomes" id="UP000253083">
    <property type="component" value="Unassembled WGS sequence"/>
</dbReference>
<comment type="caution">
    <text evidence="2">The sequence shown here is derived from an EMBL/GenBank/DDBJ whole genome shotgun (WGS) entry which is preliminary data.</text>
</comment>
<dbReference type="RefSeq" id="WP_113953208.1">
    <property type="nucleotide sequence ID" value="NZ_QNRT01000001.1"/>
</dbReference>
<reference evidence="2 3" key="1">
    <citation type="submission" date="2018-06" db="EMBL/GenBank/DDBJ databases">
        <title>Genomic Encyclopedia of Type Strains, Phase IV (KMG-IV): sequencing the most valuable type-strain genomes for metagenomic binning, comparative biology and taxonomic classification.</title>
        <authorList>
            <person name="Goeker M."/>
        </authorList>
    </citation>
    <scope>NUCLEOTIDE SEQUENCE [LARGE SCALE GENOMIC DNA]</scope>
    <source>
        <strain evidence="2 3">DSM 24032</strain>
    </source>
</reference>